<dbReference type="InterPro" id="IPR038584">
    <property type="entry name" value="Ribosomal_bL33_sf"/>
</dbReference>
<dbReference type="AlphaFoldDB" id="A0A1G2CDC6"/>
<name>A0A1G2CDC6_9BACT</name>
<dbReference type="GO" id="GO:0005737">
    <property type="term" value="C:cytoplasm"/>
    <property type="evidence" value="ECO:0007669"/>
    <property type="project" value="UniProtKB-ARBA"/>
</dbReference>
<evidence type="ECO:0000256" key="3">
    <source>
        <dbReference type="ARBA" id="ARBA00023274"/>
    </source>
</evidence>
<sequence length="59" mass="7148">MAKVKYSDNLIGLKCSVCKRRNYYTRKNRKLVERKIEYSKFCPWCRKHTPHKEVKISGK</sequence>
<dbReference type="GO" id="GO:1990904">
    <property type="term" value="C:ribonucleoprotein complex"/>
    <property type="evidence" value="ECO:0007669"/>
    <property type="project" value="UniProtKB-KW"/>
</dbReference>
<evidence type="ECO:0000256" key="5">
    <source>
        <dbReference type="HAMAP-Rule" id="MF_00294"/>
    </source>
</evidence>
<dbReference type="STRING" id="1798647.A2855_01360"/>
<gene>
    <name evidence="5" type="primary">rpmG</name>
    <name evidence="6" type="ORF">A2855_01360</name>
</gene>
<accession>A0A1G2CDC6</accession>
<protein>
    <recommendedName>
        <fullName evidence="4 5">Large ribosomal subunit protein bL33</fullName>
    </recommendedName>
</protein>
<evidence type="ECO:0000256" key="1">
    <source>
        <dbReference type="ARBA" id="ARBA00007596"/>
    </source>
</evidence>
<comment type="similarity">
    <text evidence="1 5">Belongs to the bacterial ribosomal protein bL33 family.</text>
</comment>
<dbReference type="GO" id="GO:0006412">
    <property type="term" value="P:translation"/>
    <property type="evidence" value="ECO:0007669"/>
    <property type="project" value="UniProtKB-UniRule"/>
</dbReference>
<dbReference type="NCBIfam" id="NF001860">
    <property type="entry name" value="PRK00595.1"/>
    <property type="match status" value="1"/>
</dbReference>
<dbReference type="Pfam" id="PF00471">
    <property type="entry name" value="Ribosomal_L33"/>
    <property type="match status" value="1"/>
</dbReference>
<dbReference type="HAMAP" id="MF_00294">
    <property type="entry name" value="Ribosomal_bL33"/>
    <property type="match status" value="1"/>
</dbReference>
<reference evidence="6 7" key="1">
    <citation type="journal article" date="2016" name="Nat. Commun.">
        <title>Thousands of microbial genomes shed light on interconnected biogeochemical processes in an aquifer system.</title>
        <authorList>
            <person name="Anantharaman K."/>
            <person name="Brown C.T."/>
            <person name="Hug L.A."/>
            <person name="Sharon I."/>
            <person name="Castelle C.J."/>
            <person name="Probst A.J."/>
            <person name="Thomas B.C."/>
            <person name="Singh A."/>
            <person name="Wilkins M.J."/>
            <person name="Karaoz U."/>
            <person name="Brodie E.L."/>
            <person name="Williams K.H."/>
            <person name="Hubbard S.S."/>
            <person name="Banfield J.F."/>
        </authorList>
    </citation>
    <scope>NUCLEOTIDE SEQUENCE [LARGE SCALE GENOMIC DNA]</scope>
</reference>
<keyword evidence="3 5" id="KW-0687">Ribonucleoprotein</keyword>
<dbReference type="EMBL" id="MHKX01000004">
    <property type="protein sequence ID" value="OGY98660.1"/>
    <property type="molecule type" value="Genomic_DNA"/>
</dbReference>
<dbReference type="GO" id="GO:0003735">
    <property type="term" value="F:structural constituent of ribosome"/>
    <property type="evidence" value="ECO:0007669"/>
    <property type="project" value="InterPro"/>
</dbReference>
<organism evidence="6 7">
    <name type="scientific">Candidatus Liptonbacteria bacterium RIFCSPHIGHO2_01_FULL_57_28</name>
    <dbReference type="NCBI Taxonomy" id="1798647"/>
    <lineage>
        <taxon>Bacteria</taxon>
        <taxon>Candidatus Liptoniibacteriota</taxon>
    </lineage>
</organism>
<proteinExistence type="inferred from homology"/>
<dbReference type="SUPFAM" id="SSF57829">
    <property type="entry name" value="Zn-binding ribosomal proteins"/>
    <property type="match status" value="1"/>
</dbReference>
<dbReference type="InterPro" id="IPR001705">
    <property type="entry name" value="Ribosomal_bL33"/>
</dbReference>
<dbReference type="InterPro" id="IPR011332">
    <property type="entry name" value="Ribosomal_zn-bd"/>
</dbReference>
<evidence type="ECO:0000256" key="2">
    <source>
        <dbReference type="ARBA" id="ARBA00022980"/>
    </source>
</evidence>
<comment type="caution">
    <text evidence="6">The sequence shown here is derived from an EMBL/GenBank/DDBJ whole genome shotgun (WGS) entry which is preliminary data.</text>
</comment>
<dbReference type="GO" id="GO:0005840">
    <property type="term" value="C:ribosome"/>
    <property type="evidence" value="ECO:0007669"/>
    <property type="project" value="UniProtKB-KW"/>
</dbReference>
<dbReference type="NCBIfam" id="NF001764">
    <property type="entry name" value="PRK00504.1"/>
    <property type="match status" value="1"/>
</dbReference>
<evidence type="ECO:0000313" key="6">
    <source>
        <dbReference type="EMBL" id="OGY98660.1"/>
    </source>
</evidence>
<dbReference type="Gene3D" id="2.20.28.120">
    <property type="entry name" value="Ribosomal protein L33"/>
    <property type="match status" value="1"/>
</dbReference>
<dbReference type="Proteomes" id="UP000179059">
    <property type="component" value="Unassembled WGS sequence"/>
</dbReference>
<evidence type="ECO:0000256" key="4">
    <source>
        <dbReference type="ARBA" id="ARBA00035176"/>
    </source>
</evidence>
<evidence type="ECO:0000313" key="7">
    <source>
        <dbReference type="Proteomes" id="UP000179059"/>
    </source>
</evidence>
<keyword evidence="2 5" id="KW-0689">Ribosomal protein</keyword>
<dbReference type="NCBIfam" id="TIGR01023">
    <property type="entry name" value="rpmG_bact"/>
    <property type="match status" value="1"/>
</dbReference>